<reference evidence="1" key="1">
    <citation type="submission" date="2020-09" db="EMBL/GenBank/DDBJ databases">
        <title>Genome-Enabled Discovery of Anthraquinone Biosynthesis in Senna tora.</title>
        <authorList>
            <person name="Kang S.-H."/>
            <person name="Pandey R.P."/>
            <person name="Lee C.-M."/>
            <person name="Sim J.-S."/>
            <person name="Jeong J.-T."/>
            <person name="Choi B.-S."/>
            <person name="Jung M."/>
            <person name="Ginzburg D."/>
            <person name="Zhao K."/>
            <person name="Won S.Y."/>
            <person name="Oh T.-J."/>
            <person name="Yu Y."/>
            <person name="Kim N.-H."/>
            <person name="Lee O.R."/>
            <person name="Lee T.-H."/>
            <person name="Bashyal P."/>
            <person name="Kim T.-S."/>
            <person name="Lee W.-H."/>
            <person name="Kawkins C."/>
            <person name="Kim C.-K."/>
            <person name="Kim J.S."/>
            <person name="Ahn B.O."/>
            <person name="Rhee S.Y."/>
            <person name="Sohng J.K."/>
        </authorList>
    </citation>
    <scope>NUCLEOTIDE SEQUENCE</scope>
    <source>
        <tissue evidence="1">Leaf</tissue>
    </source>
</reference>
<keyword evidence="2" id="KW-1185">Reference proteome</keyword>
<sequence>MPFKEQNFFKNTKCNNKLDVQGCLCNQSHSSRWIAFKEVLSAFNPNIWWLRKVFDGGRRTVVNGRTPRFSASSMDGFDYARWSQLRRCNDSMALSLLC</sequence>
<accession>A0A834TM71</accession>
<dbReference type="AlphaFoldDB" id="A0A834TM71"/>
<protein>
    <submittedName>
        <fullName evidence="1">Uncharacterized protein</fullName>
    </submittedName>
</protein>
<proteinExistence type="predicted"/>
<dbReference type="EMBL" id="JAAIUW010000007">
    <property type="protein sequence ID" value="KAF7823824.1"/>
    <property type="molecule type" value="Genomic_DNA"/>
</dbReference>
<gene>
    <name evidence="1" type="ORF">G2W53_021968</name>
</gene>
<name>A0A834TM71_9FABA</name>
<evidence type="ECO:0000313" key="1">
    <source>
        <dbReference type="EMBL" id="KAF7823824.1"/>
    </source>
</evidence>
<organism evidence="1 2">
    <name type="scientific">Senna tora</name>
    <dbReference type="NCBI Taxonomy" id="362788"/>
    <lineage>
        <taxon>Eukaryota</taxon>
        <taxon>Viridiplantae</taxon>
        <taxon>Streptophyta</taxon>
        <taxon>Embryophyta</taxon>
        <taxon>Tracheophyta</taxon>
        <taxon>Spermatophyta</taxon>
        <taxon>Magnoliopsida</taxon>
        <taxon>eudicotyledons</taxon>
        <taxon>Gunneridae</taxon>
        <taxon>Pentapetalae</taxon>
        <taxon>rosids</taxon>
        <taxon>fabids</taxon>
        <taxon>Fabales</taxon>
        <taxon>Fabaceae</taxon>
        <taxon>Caesalpinioideae</taxon>
        <taxon>Cassia clade</taxon>
        <taxon>Senna</taxon>
    </lineage>
</organism>
<comment type="caution">
    <text evidence="1">The sequence shown here is derived from an EMBL/GenBank/DDBJ whole genome shotgun (WGS) entry which is preliminary data.</text>
</comment>
<evidence type="ECO:0000313" key="2">
    <source>
        <dbReference type="Proteomes" id="UP000634136"/>
    </source>
</evidence>
<dbReference type="Proteomes" id="UP000634136">
    <property type="component" value="Unassembled WGS sequence"/>
</dbReference>